<reference evidence="2 3" key="1">
    <citation type="journal article" date="2018" name="Nat. Ecol. Evol.">
        <title>Pezizomycetes genomes reveal the molecular basis of ectomycorrhizal truffle lifestyle.</title>
        <authorList>
            <person name="Murat C."/>
            <person name="Payen T."/>
            <person name="Noel B."/>
            <person name="Kuo A."/>
            <person name="Morin E."/>
            <person name="Chen J."/>
            <person name="Kohler A."/>
            <person name="Krizsan K."/>
            <person name="Balestrini R."/>
            <person name="Da Silva C."/>
            <person name="Montanini B."/>
            <person name="Hainaut M."/>
            <person name="Levati E."/>
            <person name="Barry K.W."/>
            <person name="Belfiori B."/>
            <person name="Cichocki N."/>
            <person name="Clum A."/>
            <person name="Dockter R.B."/>
            <person name="Fauchery L."/>
            <person name="Guy J."/>
            <person name="Iotti M."/>
            <person name="Le Tacon F."/>
            <person name="Lindquist E.A."/>
            <person name="Lipzen A."/>
            <person name="Malagnac F."/>
            <person name="Mello A."/>
            <person name="Molinier V."/>
            <person name="Miyauchi S."/>
            <person name="Poulain J."/>
            <person name="Riccioni C."/>
            <person name="Rubini A."/>
            <person name="Sitrit Y."/>
            <person name="Splivallo R."/>
            <person name="Traeger S."/>
            <person name="Wang M."/>
            <person name="Zifcakova L."/>
            <person name="Wipf D."/>
            <person name="Zambonelli A."/>
            <person name="Paolocci F."/>
            <person name="Nowrousian M."/>
            <person name="Ottonello S."/>
            <person name="Baldrian P."/>
            <person name="Spatafora J.W."/>
            <person name="Henrissat B."/>
            <person name="Nagy L.G."/>
            <person name="Aury J.M."/>
            <person name="Wincker P."/>
            <person name="Grigoriev I.V."/>
            <person name="Bonfante P."/>
            <person name="Martin F.M."/>
        </authorList>
    </citation>
    <scope>NUCLEOTIDE SEQUENCE [LARGE SCALE GENOMIC DNA]</scope>
    <source>
        <strain evidence="2 3">CCBAS932</strain>
    </source>
</reference>
<dbReference type="PANTHER" id="PTHR36182">
    <property type="entry name" value="PROTEIN, PUTATIVE (AFU_ORTHOLOGUE AFUA_6G10930)-RELATED"/>
    <property type="match status" value="1"/>
</dbReference>
<gene>
    <name evidence="2" type="ORF">P167DRAFT_545461</name>
</gene>
<evidence type="ECO:0000313" key="2">
    <source>
        <dbReference type="EMBL" id="RPB12562.1"/>
    </source>
</evidence>
<dbReference type="AlphaFoldDB" id="A0A3N4KTE2"/>
<sequence length="248" mass="25922">MKFTTGTIVAFAALMSTTSAHLTMSNPAQWQVPESASGGNQFPLKESGADYPCPGVPPAAPVATYTPGQPATLQIVGSATHGGGSGQMSITYDPKPNANSKFGVMTSWQGNHPVAAVGNGTPDPTAKLPPLTFTVPKGLPAGPAVVAWTWFNKVGNREMYMRCASVMIGGSEKSTAAFDALPTILRANSGNGCLVPEGITAIKFKHPGPEVFGTGVTPIDCDKSMPGTKKKRDIRFSTAHKHRRQVEA</sequence>
<accession>A0A3N4KTE2</accession>
<protein>
    <recommendedName>
        <fullName evidence="4">Lytic polysaccharide monooxygenase</fullName>
    </recommendedName>
</protein>
<feature type="chain" id="PRO_5018148600" description="Lytic polysaccharide monooxygenase" evidence="1">
    <location>
        <begin position="21"/>
        <end position="248"/>
    </location>
</feature>
<evidence type="ECO:0000313" key="3">
    <source>
        <dbReference type="Proteomes" id="UP000277580"/>
    </source>
</evidence>
<dbReference type="InParanoid" id="A0A3N4KTE2"/>
<name>A0A3N4KTE2_9PEZI</name>
<keyword evidence="3" id="KW-1185">Reference proteome</keyword>
<proteinExistence type="predicted"/>
<dbReference type="EMBL" id="ML119128">
    <property type="protein sequence ID" value="RPB12562.1"/>
    <property type="molecule type" value="Genomic_DNA"/>
</dbReference>
<feature type="signal peptide" evidence="1">
    <location>
        <begin position="1"/>
        <end position="20"/>
    </location>
</feature>
<evidence type="ECO:0008006" key="4">
    <source>
        <dbReference type="Google" id="ProtNLM"/>
    </source>
</evidence>
<dbReference type="STRING" id="1392247.A0A3N4KTE2"/>
<dbReference type="Gene3D" id="2.70.50.70">
    <property type="match status" value="1"/>
</dbReference>
<dbReference type="Proteomes" id="UP000277580">
    <property type="component" value="Unassembled WGS sequence"/>
</dbReference>
<dbReference type="PANTHER" id="PTHR36182:SF1">
    <property type="entry name" value="PROTEIN, PUTATIVE (AFU_ORTHOLOGUE AFUA_6G10930)-RELATED"/>
    <property type="match status" value="1"/>
</dbReference>
<dbReference type="OrthoDB" id="2342176at2759"/>
<keyword evidence="1" id="KW-0732">Signal</keyword>
<organism evidence="2 3">
    <name type="scientific">Morchella conica CCBAS932</name>
    <dbReference type="NCBI Taxonomy" id="1392247"/>
    <lineage>
        <taxon>Eukaryota</taxon>
        <taxon>Fungi</taxon>
        <taxon>Dikarya</taxon>
        <taxon>Ascomycota</taxon>
        <taxon>Pezizomycotina</taxon>
        <taxon>Pezizomycetes</taxon>
        <taxon>Pezizales</taxon>
        <taxon>Morchellaceae</taxon>
        <taxon>Morchella</taxon>
    </lineage>
</organism>
<evidence type="ECO:0000256" key="1">
    <source>
        <dbReference type="SAM" id="SignalP"/>
    </source>
</evidence>